<proteinExistence type="predicted"/>
<dbReference type="AlphaFoldDB" id="A0A2B1KA58"/>
<comment type="caution">
    <text evidence="2">The sequence shown here is derived from an EMBL/GenBank/DDBJ whole genome shotgun (WGS) entry which is preliminary data.</text>
</comment>
<gene>
    <name evidence="2" type="ORF">COJ50_17280</name>
</gene>
<evidence type="ECO:0000313" key="3">
    <source>
        <dbReference type="Proteomes" id="UP000225182"/>
    </source>
</evidence>
<sequence>MKGAAKLDRNAAKQLREEIQAETRREKMERQLKEAIINYTEGEQTIDEAMYSLLHQSSQIGARLRQKSKKFISENFDIKARYEVDDIYSLLTEELWKFVAESPSRFEEIISYLAVLDYRCDIRLLQFKRGFLANKRKGERLTYPKKEDVLDYVELQAIANGNYTVSTFRSGNKDDEKEDEKAQMKKTSRRKYLVTGYEETFEDHALVNQILQAPELSEEERRLIQYLYHSPDASLSEIAGDCGYTSKKAVSRAIQRIARHLNYLIRY</sequence>
<evidence type="ECO:0000313" key="2">
    <source>
        <dbReference type="EMBL" id="PFN23384.1"/>
    </source>
</evidence>
<name>A0A2B1KA58_BACCE</name>
<reference evidence="2 3" key="1">
    <citation type="submission" date="2017-09" db="EMBL/GenBank/DDBJ databases">
        <title>Large-scale bioinformatics analysis of Bacillus genomes uncovers conserved roles of natural products in bacterial physiology.</title>
        <authorList>
            <consortium name="Agbiome Team Llc"/>
            <person name="Bleich R.M."/>
            <person name="Grubbs K.J."/>
            <person name="Santa Maria K.C."/>
            <person name="Allen S.E."/>
            <person name="Farag S."/>
            <person name="Shank E.A."/>
            <person name="Bowers A."/>
        </authorList>
    </citation>
    <scope>NUCLEOTIDE SEQUENCE [LARGE SCALE GENOMIC DNA]</scope>
    <source>
        <strain evidence="2 3">AFS076905</strain>
    </source>
</reference>
<feature type="coiled-coil region" evidence="1">
    <location>
        <begin position="5"/>
        <end position="45"/>
    </location>
</feature>
<dbReference type="Proteomes" id="UP000225182">
    <property type="component" value="Unassembled WGS sequence"/>
</dbReference>
<organism evidence="2 3">
    <name type="scientific">Bacillus cereus</name>
    <dbReference type="NCBI Taxonomy" id="1396"/>
    <lineage>
        <taxon>Bacteria</taxon>
        <taxon>Bacillati</taxon>
        <taxon>Bacillota</taxon>
        <taxon>Bacilli</taxon>
        <taxon>Bacillales</taxon>
        <taxon>Bacillaceae</taxon>
        <taxon>Bacillus</taxon>
        <taxon>Bacillus cereus group</taxon>
    </lineage>
</organism>
<accession>A0A2B1KA58</accession>
<keyword evidence="1" id="KW-0175">Coiled coil</keyword>
<protein>
    <submittedName>
        <fullName evidence="2">Uncharacterized protein</fullName>
    </submittedName>
</protein>
<evidence type="ECO:0000256" key="1">
    <source>
        <dbReference type="SAM" id="Coils"/>
    </source>
</evidence>
<dbReference type="EMBL" id="NUYN01000026">
    <property type="protein sequence ID" value="PFN23384.1"/>
    <property type="molecule type" value="Genomic_DNA"/>
</dbReference>